<name>A0A1F7H367_9BACT</name>
<proteinExistence type="predicted"/>
<sequence>MNPYLDKGNNPHVEVKVFLSKWTLIDCYLDTGFSGGISLPNKYRNLFLSRKPLSFQRFLLADGSIKQYPIYETKVKYKNKEKPIIIFFSPNKDALVGIEFLLGFKFVLDLKKFKVSLE</sequence>
<dbReference type="EMBL" id="MFZO01000019">
    <property type="protein sequence ID" value="OGK25132.1"/>
    <property type="molecule type" value="Genomic_DNA"/>
</dbReference>
<protein>
    <submittedName>
        <fullName evidence="1">Uncharacterized protein</fullName>
    </submittedName>
</protein>
<organism evidence="1 2">
    <name type="scientific">Candidatus Roizmanbacteria bacterium RIFCSPHIGHO2_02_FULL_38_11</name>
    <dbReference type="NCBI Taxonomy" id="1802039"/>
    <lineage>
        <taxon>Bacteria</taxon>
        <taxon>Candidatus Roizmaniibacteriota</taxon>
    </lineage>
</organism>
<accession>A0A1F7H367</accession>
<gene>
    <name evidence="1" type="ORF">A3C25_03720</name>
</gene>
<reference evidence="1 2" key="1">
    <citation type="journal article" date="2016" name="Nat. Commun.">
        <title>Thousands of microbial genomes shed light on interconnected biogeochemical processes in an aquifer system.</title>
        <authorList>
            <person name="Anantharaman K."/>
            <person name="Brown C.T."/>
            <person name="Hug L.A."/>
            <person name="Sharon I."/>
            <person name="Castelle C.J."/>
            <person name="Probst A.J."/>
            <person name="Thomas B.C."/>
            <person name="Singh A."/>
            <person name="Wilkins M.J."/>
            <person name="Karaoz U."/>
            <person name="Brodie E.L."/>
            <person name="Williams K.H."/>
            <person name="Hubbard S.S."/>
            <person name="Banfield J.F."/>
        </authorList>
    </citation>
    <scope>NUCLEOTIDE SEQUENCE [LARGE SCALE GENOMIC DNA]</scope>
</reference>
<dbReference type="Proteomes" id="UP000177913">
    <property type="component" value="Unassembled WGS sequence"/>
</dbReference>
<evidence type="ECO:0000313" key="2">
    <source>
        <dbReference type="Proteomes" id="UP000177913"/>
    </source>
</evidence>
<evidence type="ECO:0000313" key="1">
    <source>
        <dbReference type="EMBL" id="OGK25132.1"/>
    </source>
</evidence>
<comment type="caution">
    <text evidence="1">The sequence shown here is derived from an EMBL/GenBank/DDBJ whole genome shotgun (WGS) entry which is preliminary data.</text>
</comment>
<dbReference type="AlphaFoldDB" id="A0A1F7H367"/>